<keyword evidence="4" id="KW-1185">Reference proteome</keyword>
<feature type="compositionally biased region" description="Polar residues" evidence="1">
    <location>
        <begin position="525"/>
        <end position="538"/>
    </location>
</feature>
<evidence type="ECO:0000256" key="2">
    <source>
        <dbReference type="SAM" id="Phobius"/>
    </source>
</evidence>
<dbReference type="AlphaFoldDB" id="A0AAD8T3B4"/>
<dbReference type="EMBL" id="JAUUTY010000003">
    <property type="protein sequence ID" value="KAK1668705.1"/>
    <property type="molecule type" value="Genomic_DNA"/>
</dbReference>
<evidence type="ECO:0000256" key="1">
    <source>
        <dbReference type="SAM" id="MobiDB-lite"/>
    </source>
</evidence>
<comment type="caution">
    <text evidence="3">The sequence shown here is derived from an EMBL/GenBank/DDBJ whole genome shotgun (WGS) entry which is preliminary data.</text>
</comment>
<reference evidence="3" key="1">
    <citation type="submission" date="2023-07" db="EMBL/GenBank/DDBJ databases">
        <title>A chromosome-level genome assembly of Lolium multiflorum.</title>
        <authorList>
            <person name="Chen Y."/>
            <person name="Copetti D."/>
            <person name="Kolliker R."/>
            <person name="Studer B."/>
        </authorList>
    </citation>
    <scope>NUCLEOTIDE SEQUENCE</scope>
    <source>
        <strain evidence="3">02402/16</strain>
        <tissue evidence="3">Leaf</tissue>
    </source>
</reference>
<proteinExistence type="predicted"/>
<organism evidence="3 4">
    <name type="scientific">Lolium multiflorum</name>
    <name type="common">Italian ryegrass</name>
    <name type="synonym">Lolium perenne subsp. multiflorum</name>
    <dbReference type="NCBI Taxonomy" id="4521"/>
    <lineage>
        <taxon>Eukaryota</taxon>
        <taxon>Viridiplantae</taxon>
        <taxon>Streptophyta</taxon>
        <taxon>Embryophyta</taxon>
        <taxon>Tracheophyta</taxon>
        <taxon>Spermatophyta</taxon>
        <taxon>Magnoliopsida</taxon>
        <taxon>Liliopsida</taxon>
        <taxon>Poales</taxon>
        <taxon>Poaceae</taxon>
        <taxon>BOP clade</taxon>
        <taxon>Pooideae</taxon>
        <taxon>Poodae</taxon>
        <taxon>Poeae</taxon>
        <taxon>Poeae Chloroplast Group 2 (Poeae type)</taxon>
        <taxon>Loliodinae</taxon>
        <taxon>Loliinae</taxon>
        <taxon>Lolium</taxon>
    </lineage>
</organism>
<accession>A0AAD8T3B4</accession>
<feature type="region of interest" description="Disordered" evidence="1">
    <location>
        <begin position="397"/>
        <end position="423"/>
    </location>
</feature>
<dbReference type="Proteomes" id="UP001231189">
    <property type="component" value="Unassembled WGS sequence"/>
</dbReference>
<feature type="region of interest" description="Disordered" evidence="1">
    <location>
        <begin position="501"/>
        <end position="578"/>
    </location>
</feature>
<feature type="region of interest" description="Disordered" evidence="1">
    <location>
        <begin position="453"/>
        <end position="489"/>
    </location>
</feature>
<keyword evidence="2" id="KW-0472">Membrane</keyword>
<feature type="compositionally biased region" description="Low complexity" evidence="1">
    <location>
        <begin position="223"/>
        <end position="234"/>
    </location>
</feature>
<feature type="compositionally biased region" description="Low complexity" evidence="1">
    <location>
        <begin position="453"/>
        <end position="466"/>
    </location>
</feature>
<evidence type="ECO:0000313" key="3">
    <source>
        <dbReference type="EMBL" id="KAK1668705.1"/>
    </source>
</evidence>
<feature type="compositionally biased region" description="Low complexity" evidence="1">
    <location>
        <begin position="243"/>
        <end position="253"/>
    </location>
</feature>
<keyword evidence="2" id="KW-1133">Transmembrane helix</keyword>
<name>A0AAD8T3B4_LOLMU</name>
<sequence>MLVHRLSLFGRHTFFGGRTFVSNVCLIFAPDRARFATCAVSCLFFQFQPAALYAYENGESIGTTLVGDTYLLHLTPQSLLLEMTQLVYSRPTISFIVFVVAPTSVVLLLIFVEEMHGEWALIPYASHLLLVVGGVRERMMPFAIEDLLGFAHIKVQPSWRPRWFTHLQDTGTASESIQHATSIFRGIFILISIDQGYRALELVWSRHRASPFPDGLHRLQQPTAAGSTTLASSSHPPPPPSSFPSQQLPLPSHATAHQPPLPSDANAQLPSSSTIVPEHLSLYSSAKTPSSASACATACFAEISAMPVVAELLEDADKVTKKKAIVVLCAYAGLQSPRARAGLTGASQKYVPRVGHGHGVRRLRALAPLPRRGRGRWRLPHRGTAADGFSPEAWKAWTTRTRQPPPARGSVSSGGSRMRRRGVKQSADPFCAAWFRMHSLYLRGSVHPDPFLGGRVQRGGPRRQAQWTVDVAGKSGRREALLSPPWTRPCTPLTKATLAHASTGAPSTLQRRHAVHGRDAKARQRASTPQRPVNSDPASPSAPVRGFASAPGRRQTSPRARQRPVTVAEDDDDRHSTRGRVTLPTVLDHLLLFQGHRDARCDLLNAAITSPTPLIACSRASPSSPMEHYAQTESYELGNGGSLVFERDLFLVSEKLERPPPQFHGVRIHNTPEGEQQWMITADLKGSPEPPMSERILFSFKAYNWVDGLAHALQEGLARVCGQNIAALQGSRFAHFARHDTMGEPMALSSHPVLKHHVEHLDFMLHETRKDLEQTRIHAHRAQMALAQHADAIRLLAQDRRSLRLQRAKKDATITRLREKIRTLEITVRT</sequence>
<feature type="transmembrane region" description="Helical" evidence="2">
    <location>
        <begin position="93"/>
        <end position="112"/>
    </location>
</feature>
<evidence type="ECO:0000313" key="4">
    <source>
        <dbReference type="Proteomes" id="UP001231189"/>
    </source>
</evidence>
<gene>
    <name evidence="3" type="ORF">QYE76_056864</name>
</gene>
<keyword evidence="2" id="KW-0812">Transmembrane</keyword>
<protein>
    <submittedName>
        <fullName evidence="3">Uncharacterized protein</fullName>
    </submittedName>
</protein>
<feature type="region of interest" description="Disordered" evidence="1">
    <location>
        <begin position="215"/>
        <end position="270"/>
    </location>
</feature>